<dbReference type="InterPro" id="IPR001173">
    <property type="entry name" value="Glyco_trans_2-like"/>
</dbReference>
<evidence type="ECO:0000313" key="8">
    <source>
        <dbReference type="Proteomes" id="UP000194137"/>
    </source>
</evidence>
<sequence>MRKTNSLQTNSPVLSIIVPVLNEARTITNALTALKPFRQRGVEVIVVDGGSDDDTAQLAQPLADRVIRGPRGRAAQMNEGAKAASGFIFLFLPSEITLPADADTQVMYGRARDTSVWGRFDMRLTGQHALLPIAARILNWRSRMSGIASSEQAIFIQRETFFRLGGFPDMPVMDDVEMSKRLKAISPPICVASRVTVPARRFDREGFWTTLRMMWLMRFRYRMGMKPAEILKRYGPDRPRKKKASSRGSAPARKRS</sequence>
<dbReference type="CDD" id="cd02522">
    <property type="entry name" value="GT_2_like_a"/>
    <property type="match status" value="1"/>
</dbReference>
<gene>
    <name evidence="7" type="ORF">CAK95_18670</name>
</gene>
<dbReference type="KEGG" id="psin:CAK95_18670"/>
<evidence type="ECO:0000256" key="2">
    <source>
        <dbReference type="ARBA" id="ARBA00022475"/>
    </source>
</evidence>
<dbReference type="STRING" id="1235591.CAK95_18670"/>
<dbReference type="InterPro" id="IPR026461">
    <property type="entry name" value="Trfase_2_rSAM/seldom_assoc"/>
</dbReference>
<comment type="subcellular location">
    <subcellularLocation>
        <location evidence="1">Cell membrane</location>
    </subcellularLocation>
</comment>
<dbReference type="RefSeq" id="WP_086089282.1">
    <property type="nucleotide sequence ID" value="NZ_CP021112.1"/>
</dbReference>
<dbReference type="PANTHER" id="PTHR43646:SF2">
    <property type="entry name" value="GLYCOSYLTRANSFERASE 2-LIKE DOMAIN-CONTAINING PROTEIN"/>
    <property type="match status" value="1"/>
</dbReference>
<dbReference type="PANTHER" id="PTHR43646">
    <property type="entry name" value="GLYCOSYLTRANSFERASE"/>
    <property type="match status" value="1"/>
</dbReference>
<evidence type="ECO:0000259" key="6">
    <source>
        <dbReference type="Pfam" id="PF00535"/>
    </source>
</evidence>
<name>A0A1W6ZU03_9HYPH</name>
<keyword evidence="5" id="KW-0472">Membrane</keyword>
<feature type="domain" description="Glycosyltransferase 2-like" evidence="6">
    <location>
        <begin position="15"/>
        <end position="97"/>
    </location>
</feature>
<dbReference type="AlphaFoldDB" id="A0A1W6ZU03"/>
<proteinExistence type="predicted"/>
<dbReference type="GO" id="GO:0005886">
    <property type="term" value="C:plasma membrane"/>
    <property type="evidence" value="ECO:0007669"/>
    <property type="project" value="UniProtKB-SubCell"/>
</dbReference>
<dbReference type="EMBL" id="CP021112">
    <property type="protein sequence ID" value="ARQ00887.1"/>
    <property type="molecule type" value="Genomic_DNA"/>
</dbReference>
<dbReference type="Gene3D" id="3.90.550.10">
    <property type="entry name" value="Spore Coat Polysaccharide Biosynthesis Protein SpsA, Chain A"/>
    <property type="match status" value="1"/>
</dbReference>
<keyword evidence="3" id="KW-0328">Glycosyltransferase</keyword>
<accession>A0A1W6ZU03</accession>
<keyword evidence="2" id="KW-1003">Cell membrane</keyword>
<dbReference type="Pfam" id="PF00535">
    <property type="entry name" value="Glycos_transf_2"/>
    <property type="match status" value="1"/>
</dbReference>
<evidence type="ECO:0000256" key="4">
    <source>
        <dbReference type="ARBA" id="ARBA00022679"/>
    </source>
</evidence>
<evidence type="ECO:0000256" key="5">
    <source>
        <dbReference type="ARBA" id="ARBA00023136"/>
    </source>
</evidence>
<keyword evidence="8" id="KW-1185">Reference proteome</keyword>
<keyword evidence="4" id="KW-0808">Transferase</keyword>
<dbReference type="GO" id="GO:0016757">
    <property type="term" value="F:glycosyltransferase activity"/>
    <property type="evidence" value="ECO:0007669"/>
    <property type="project" value="UniProtKB-KW"/>
</dbReference>
<reference evidence="7 8" key="1">
    <citation type="submission" date="2017-05" db="EMBL/GenBank/DDBJ databases">
        <title>Full genome sequence of Pseudorhodoplanes sinuspersici.</title>
        <authorList>
            <person name="Dastgheib S.M.M."/>
            <person name="Shavandi M."/>
            <person name="Tirandaz H."/>
        </authorList>
    </citation>
    <scope>NUCLEOTIDE SEQUENCE [LARGE SCALE GENOMIC DNA]</scope>
    <source>
        <strain evidence="7 8">RIPI110</strain>
    </source>
</reference>
<dbReference type="InterPro" id="IPR029044">
    <property type="entry name" value="Nucleotide-diphossugar_trans"/>
</dbReference>
<organism evidence="7 8">
    <name type="scientific">Pseudorhodoplanes sinuspersici</name>
    <dbReference type="NCBI Taxonomy" id="1235591"/>
    <lineage>
        <taxon>Bacteria</taxon>
        <taxon>Pseudomonadati</taxon>
        <taxon>Pseudomonadota</taxon>
        <taxon>Alphaproteobacteria</taxon>
        <taxon>Hyphomicrobiales</taxon>
        <taxon>Pseudorhodoplanes</taxon>
    </lineage>
</organism>
<dbReference type="Proteomes" id="UP000194137">
    <property type="component" value="Chromosome"/>
</dbReference>
<evidence type="ECO:0000313" key="7">
    <source>
        <dbReference type="EMBL" id="ARQ00887.1"/>
    </source>
</evidence>
<evidence type="ECO:0000256" key="3">
    <source>
        <dbReference type="ARBA" id="ARBA00022676"/>
    </source>
</evidence>
<dbReference type="SUPFAM" id="SSF53448">
    <property type="entry name" value="Nucleotide-diphospho-sugar transferases"/>
    <property type="match status" value="1"/>
</dbReference>
<dbReference type="NCBIfam" id="TIGR04283">
    <property type="entry name" value="glyco_like_mftF"/>
    <property type="match status" value="1"/>
</dbReference>
<dbReference type="OrthoDB" id="9811214at2"/>
<protein>
    <recommendedName>
        <fullName evidence="6">Glycosyltransferase 2-like domain-containing protein</fullName>
    </recommendedName>
</protein>
<evidence type="ECO:0000256" key="1">
    <source>
        <dbReference type="ARBA" id="ARBA00004236"/>
    </source>
</evidence>